<reference evidence="1 2" key="1">
    <citation type="submission" date="2016-02" db="EMBL/GenBank/DDBJ databases">
        <title>Corynebacterium glutamicum N24 whole genome sequencing project.</title>
        <authorList>
            <person name="Matsutani M."/>
            <person name="Nangtapong N."/>
            <person name="Yakushi T."/>
            <person name="Matsushita K."/>
        </authorList>
    </citation>
    <scope>NUCLEOTIDE SEQUENCE [LARGE SCALE GENOMIC DNA]</scope>
    <source>
        <strain evidence="1 2">N24</strain>
    </source>
</reference>
<protein>
    <submittedName>
        <fullName evidence="1">Uncharacterized protein</fullName>
    </submittedName>
</protein>
<dbReference type="KEGG" id="csur:N24_0712"/>
<evidence type="ECO:0000313" key="1">
    <source>
        <dbReference type="EMBL" id="BAU94974.1"/>
    </source>
</evidence>
<proteinExistence type="predicted"/>
<keyword evidence="2" id="KW-1185">Reference proteome</keyword>
<accession>A0A160PNL4</accession>
<dbReference type="AlphaFoldDB" id="A0A160PNL4"/>
<name>A0A160PNL4_9CORY</name>
<dbReference type="RefSeq" id="WP_096454429.1">
    <property type="nucleotide sequence ID" value="NZ_AP017369.1"/>
</dbReference>
<dbReference type="EMBL" id="AP017369">
    <property type="protein sequence ID" value="BAU94974.1"/>
    <property type="molecule type" value="Genomic_DNA"/>
</dbReference>
<gene>
    <name evidence="1" type="ORF">N24_0712</name>
</gene>
<evidence type="ECO:0000313" key="2">
    <source>
        <dbReference type="Proteomes" id="UP000218244"/>
    </source>
</evidence>
<dbReference type="Proteomes" id="UP000218244">
    <property type="component" value="Chromosome"/>
</dbReference>
<organism evidence="1 2">
    <name type="scientific">Corynebacterium suranareeae</name>
    <dbReference type="NCBI Taxonomy" id="2506452"/>
    <lineage>
        <taxon>Bacteria</taxon>
        <taxon>Bacillati</taxon>
        <taxon>Actinomycetota</taxon>
        <taxon>Actinomycetes</taxon>
        <taxon>Mycobacteriales</taxon>
        <taxon>Corynebacteriaceae</taxon>
        <taxon>Corynebacterium</taxon>
    </lineage>
</organism>
<sequence length="66" mass="7551">MNLRLTPQESQQLSELAAFEGKSKQQVITSLIKQEWEQVQARATTSNALDEIFSRRSALMERLKDA</sequence>